<comment type="caution">
    <text evidence="2">The sequence shown here is derived from an EMBL/GenBank/DDBJ whole genome shotgun (WGS) entry which is preliminary data.</text>
</comment>
<feature type="region of interest" description="Disordered" evidence="1">
    <location>
        <begin position="133"/>
        <end position="152"/>
    </location>
</feature>
<feature type="compositionally biased region" description="Basic residues" evidence="1">
    <location>
        <begin position="1"/>
        <end position="11"/>
    </location>
</feature>
<evidence type="ECO:0000256" key="1">
    <source>
        <dbReference type="SAM" id="MobiDB-lite"/>
    </source>
</evidence>
<feature type="compositionally biased region" description="Polar residues" evidence="1">
    <location>
        <begin position="18"/>
        <end position="36"/>
    </location>
</feature>
<dbReference type="Pfam" id="PF11312">
    <property type="entry name" value="Methyltransf_34"/>
    <property type="match status" value="1"/>
</dbReference>
<organism evidence="2 3">
    <name type="scientific">Seiridium unicorne</name>
    <dbReference type="NCBI Taxonomy" id="138068"/>
    <lineage>
        <taxon>Eukaryota</taxon>
        <taxon>Fungi</taxon>
        <taxon>Dikarya</taxon>
        <taxon>Ascomycota</taxon>
        <taxon>Pezizomycotina</taxon>
        <taxon>Sordariomycetes</taxon>
        <taxon>Xylariomycetidae</taxon>
        <taxon>Amphisphaeriales</taxon>
        <taxon>Sporocadaceae</taxon>
        <taxon>Seiridium</taxon>
    </lineage>
</organism>
<proteinExistence type="predicted"/>
<dbReference type="Proteomes" id="UP001408356">
    <property type="component" value="Unassembled WGS sequence"/>
</dbReference>
<feature type="region of interest" description="Disordered" evidence="1">
    <location>
        <begin position="384"/>
        <end position="418"/>
    </location>
</feature>
<evidence type="ECO:0000313" key="3">
    <source>
        <dbReference type="Proteomes" id="UP001408356"/>
    </source>
</evidence>
<feature type="region of interest" description="Disordered" evidence="1">
    <location>
        <begin position="162"/>
        <end position="187"/>
    </location>
</feature>
<dbReference type="EMBL" id="JARVKF010000417">
    <property type="protein sequence ID" value="KAK9415386.1"/>
    <property type="molecule type" value="Genomic_DNA"/>
</dbReference>
<feature type="compositionally biased region" description="Basic and acidic residues" evidence="1">
    <location>
        <begin position="403"/>
        <end position="418"/>
    </location>
</feature>
<feature type="compositionally biased region" description="Polar residues" evidence="1">
    <location>
        <begin position="141"/>
        <end position="152"/>
    </location>
</feature>
<feature type="compositionally biased region" description="Basic and acidic residues" evidence="1">
    <location>
        <begin position="384"/>
        <end position="395"/>
    </location>
</feature>
<feature type="region of interest" description="Disordered" evidence="1">
    <location>
        <begin position="1"/>
        <end position="52"/>
    </location>
</feature>
<evidence type="ECO:0000313" key="2">
    <source>
        <dbReference type="EMBL" id="KAK9415386.1"/>
    </source>
</evidence>
<keyword evidence="3" id="KW-1185">Reference proteome</keyword>
<reference evidence="2 3" key="1">
    <citation type="journal article" date="2024" name="J. Plant Pathol.">
        <title>Sequence and assembly of the genome of Seiridium unicorne, isolate CBS 538.82, causal agent of cypress canker disease.</title>
        <authorList>
            <person name="Scali E."/>
            <person name="Rocca G.D."/>
            <person name="Danti R."/>
            <person name="Garbelotto M."/>
            <person name="Barberini S."/>
            <person name="Baroncelli R."/>
            <person name="Emiliani G."/>
        </authorList>
    </citation>
    <scope>NUCLEOTIDE SEQUENCE [LARGE SCALE GENOMIC DNA]</scope>
    <source>
        <strain evidence="2 3">BM-138-508</strain>
    </source>
</reference>
<gene>
    <name evidence="2" type="ORF">SUNI508_10576</name>
</gene>
<sequence length="462" mass="50646">MPPNKQRKGTNKRAERTLMSTKTSKPSAAKPSQESPTAKEPTKPAPSPQELASQQKILGTFQSAFSEVLSSSDFPQILQDVKSALYDRDFGRAFGREDYLEVYAARWSPTRALGYAAVLEGLREWLSGVILDQDSEDESPKTSSSAGANEGLSNTVERIEELSLSKTESSSQRVEDEKDEATPGSEHDLEAAVAPNQSAITPAAKTLKLLALGGGAAELAAFASFLSNTDTRGDIILLDTGPWGGVVSKLNAALAMPPPIYKYASAAAKAANTPIITPSLFRPTFLQQDILEFSPEKLKNTLGSKPLLVTLLFTLNELYTSGGISKTTSFLRSLGKLIPAGSLLLVVDSPGSYSEALVGKGGEDKEKKKYPMSWLLDHTLLRNGERDRKPKRPENEAANGEAQSERNETEKEPTEGCKWEKLEENDSVWFRLADELRYPIQLENMRYQIHLYRAIDMEDTDK</sequence>
<name>A0ABR2ULS8_9PEZI</name>
<dbReference type="InterPro" id="IPR021463">
    <property type="entry name" value="Methyltransf_34"/>
</dbReference>
<protein>
    <submittedName>
        <fullName evidence="2">25S rRNA (Uridine(2843)-N(3))-methyltransferase</fullName>
    </submittedName>
</protein>
<accession>A0ABR2ULS8</accession>